<dbReference type="Gene3D" id="3.30.70.1140">
    <property type="entry name" value="Phospho-2-dehydro-3-deoxyheptonate aldolase, domain 1"/>
    <property type="match status" value="1"/>
</dbReference>
<evidence type="ECO:0000256" key="1">
    <source>
        <dbReference type="ARBA" id="ARBA00022679"/>
    </source>
</evidence>
<dbReference type="Proteomes" id="UP001595868">
    <property type="component" value="Unassembled WGS sequence"/>
</dbReference>
<dbReference type="InterPro" id="IPR041071">
    <property type="entry name" value="DAHP_snth_FXD"/>
</dbReference>
<protein>
    <submittedName>
        <fullName evidence="4">3-deoxy-7-phosphoheptulonate synthase</fullName>
        <ecNumber evidence="4">2.5.1.54</ecNumber>
    </submittedName>
</protein>
<organism evidence="4 5">
    <name type="scientific">Micromonospora zhanjiangensis</name>
    <dbReference type="NCBI Taxonomy" id="1522057"/>
    <lineage>
        <taxon>Bacteria</taxon>
        <taxon>Bacillati</taxon>
        <taxon>Actinomycetota</taxon>
        <taxon>Actinomycetes</taxon>
        <taxon>Micromonosporales</taxon>
        <taxon>Micromonosporaceae</taxon>
        <taxon>Micromonospora</taxon>
    </lineage>
</organism>
<dbReference type="NCBIfam" id="NF009239">
    <property type="entry name" value="PRK12595.1"/>
    <property type="match status" value="1"/>
</dbReference>
<sequence length="351" mass="36654">MVVVMAPGATPADVEAVVHLVQSAGGQAFVSRGLSRTIVGLVGDVADFEALNLGSLPGVLQVIRVSVPFKLVSREHHPARSVIRVGGVPIGPGTLTVIAGPCAVESPEQTLEAARLARSAGASMLRGGAFKPRTSPYSYQGLGEEGLRILAEVRAETGLPVVTEVIDPGSVDMVASYADMLQIGARNMQNFALLQAVGSAGKPVLLKRGFSATIEEWLSAAEYIAQRGNLDIVLCERGIRTFETATRNTLDISAVPVAQRLSHLPVIVDPSHSGGRRDLVVPLTRAAIAVGADGLLIDVHPEPKLALCDGDQALAESDIQEITEIVASLPSVMGRMLTLPAGDSGRIHAVV</sequence>
<comment type="caution">
    <text evidence="4">The sequence shown here is derived from an EMBL/GenBank/DDBJ whole genome shotgun (WGS) entry which is preliminary data.</text>
</comment>
<dbReference type="PANTHER" id="PTHR43018:SF1">
    <property type="entry name" value="PROTEIN AROA(G)"/>
    <property type="match status" value="1"/>
</dbReference>
<dbReference type="PANTHER" id="PTHR43018">
    <property type="entry name" value="PHOSPHO-2-DEHYDRO-3-DEOXYHEPTONATE ALDOLASE"/>
    <property type="match status" value="1"/>
</dbReference>
<gene>
    <name evidence="4" type="primary">aroF</name>
    <name evidence="4" type="ORF">ACFOX0_07655</name>
</gene>
<name>A0ABV8KIH7_9ACTN</name>
<feature type="domain" description="DAHP synthase ferredoxin-like" evidence="3">
    <location>
        <begin position="1"/>
        <end position="66"/>
    </location>
</feature>
<accession>A0ABV8KIH7</accession>
<dbReference type="Pfam" id="PF00793">
    <property type="entry name" value="DAHP_synth_1"/>
    <property type="match status" value="1"/>
</dbReference>
<keyword evidence="1 4" id="KW-0808">Transferase</keyword>
<dbReference type="EC" id="2.5.1.54" evidence="4"/>
<dbReference type="Pfam" id="PF18152">
    <property type="entry name" value="DAHP_snth_FXD"/>
    <property type="match status" value="1"/>
</dbReference>
<dbReference type="InterPro" id="IPR013785">
    <property type="entry name" value="Aldolase_TIM"/>
</dbReference>
<dbReference type="NCBIfam" id="NF006421">
    <property type="entry name" value="PRK08673.1"/>
    <property type="match status" value="1"/>
</dbReference>
<evidence type="ECO:0000259" key="3">
    <source>
        <dbReference type="Pfam" id="PF18152"/>
    </source>
</evidence>
<dbReference type="GO" id="GO:0003849">
    <property type="term" value="F:3-deoxy-7-phosphoheptulonate synthase activity"/>
    <property type="evidence" value="ECO:0007669"/>
    <property type="project" value="UniProtKB-EC"/>
</dbReference>
<proteinExistence type="predicted"/>
<dbReference type="EMBL" id="JBHSBN010000003">
    <property type="protein sequence ID" value="MFC4105809.1"/>
    <property type="molecule type" value="Genomic_DNA"/>
</dbReference>
<reference evidence="5" key="1">
    <citation type="journal article" date="2019" name="Int. J. Syst. Evol. Microbiol.">
        <title>The Global Catalogue of Microorganisms (GCM) 10K type strain sequencing project: providing services to taxonomists for standard genome sequencing and annotation.</title>
        <authorList>
            <consortium name="The Broad Institute Genomics Platform"/>
            <consortium name="The Broad Institute Genome Sequencing Center for Infectious Disease"/>
            <person name="Wu L."/>
            <person name="Ma J."/>
        </authorList>
    </citation>
    <scope>NUCLEOTIDE SEQUENCE [LARGE SCALE GENOMIC DNA]</scope>
    <source>
        <strain evidence="5">2902at01</strain>
    </source>
</reference>
<dbReference type="SUPFAM" id="SSF51569">
    <property type="entry name" value="Aldolase"/>
    <property type="match status" value="1"/>
</dbReference>
<evidence type="ECO:0000313" key="4">
    <source>
        <dbReference type="EMBL" id="MFC4105809.1"/>
    </source>
</evidence>
<dbReference type="InterPro" id="IPR006218">
    <property type="entry name" value="DAHP1/KDSA"/>
</dbReference>
<dbReference type="Gene3D" id="3.20.20.70">
    <property type="entry name" value="Aldolase class I"/>
    <property type="match status" value="1"/>
</dbReference>
<keyword evidence="5" id="KW-1185">Reference proteome</keyword>
<dbReference type="InterPro" id="IPR006268">
    <property type="entry name" value="DAHP_syn_2"/>
</dbReference>
<evidence type="ECO:0000259" key="2">
    <source>
        <dbReference type="Pfam" id="PF00793"/>
    </source>
</evidence>
<feature type="domain" description="DAHP synthetase I/KDSA" evidence="2">
    <location>
        <begin position="87"/>
        <end position="327"/>
    </location>
</feature>
<dbReference type="InterPro" id="IPR052899">
    <property type="entry name" value="Class-I_DAHP_synthase"/>
</dbReference>
<dbReference type="NCBIfam" id="TIGR01361">
    <property type="entry name" value="DAHP_synth_Bsub"/>
    <property type="match status" value="1"/>
</dbReference>
<evidence type="ECO:0000313" key="5">
    <source>
        <dbReference type="Proteomes" id="UP001595868"/>
    </source>
</evidence>
<dbReference type="RefSeq" id="WP_377543061.1">
    <property type="nucleotide sequence ID" value="NZ_JBHSBN010000003.1"/>
</dbReference>